<dbReference type="PRINTS" id="PR00969">
    <property type="entry name" value="CHAPERONPILI"/>
</dbReference>
<organism evidence="12 13">
    <name type="scientific">Burkholderia pseudomultivorans</name>
    <dbReference type="NCBI Taxonomy" id="1207504"/>
    <lineage>
        <taxon>Bacteria</taxon>
        <taxon>Pseudomonadati</taxon>
        <taxon>Pseudomonadota</taxon>
        <taxon>Betaproteobacteria</taxon>
        <taxon>Burkholderiales</taxon>
        <taxon>Burkholderiaceae</taxon>
        <taxon>Burkholderia</taxon>
        <taxon>Burkholderia cepacia complex</taxon>
    </lineage>
</organism>
<dbReference type="RefSeq" id="WP_060246334.1">
    <property type="nucleotide sequence ID" value="NZ_LPJR01000083.1"/>
</dbReference>
<dbReference type="PANTHER" id="PTHR30251:SF2">
    <property type="entry name" value="FIMBRIAL CHAPERONE YADV-RELATED"/>
    <property type="match status" value="1"/>
</dbReference>
<dbReference type="SUPFAM" id="SSF49584">
    <property type="entry name" value="Periplasmic chaperone C-domain"/>
    <property type="match status" value="1"/>
</dbReference>
<name>A0A132E8A3_9BURK</name>
<dbReference type="SUPFAM" id="SSF49354">
    <property type="entry name" value="PapD-like"/>
    <property type="match status" value="1"/>
</dbReference>
<evidence type="ECO:0000256" key="1">
    <source>
        <dbReference type="ARBA" id="ARBA00004418"/>
    </source>
</evidence>
<keyword evidence="3" id="KW-1029">Fimbrium biogenesis</keyword>
<keyword evidence="4 9" id="KW-0732">Signal</keyword>
<gene>
    <name evidence="12" type="ORF">WT56_30015</name>
</gene>
<dbReference type="InterPro" id="IPR013783">
    <property type="entry name" value="Ig-like_fold"/>
</dbReference>
<proteinExistence type="inferred from homology"/>
<dbReference type="InterPro" id="IPR016147">
    <property type="entry name" value="Pili_assmbl_chaperone_N"/>
</dbReference>
<dbReference type="InterPro" id="IPR008962">
    <property type="entry name" value="PapD-like_sf"/>
</dbReference>
<dbReference type="GO" id="GO:0071555">
    <property type="term" value="P:cell wall organization"/>
    <property type="evidence" value="ECO:0007669"/>
    <property type="project" value="InterPro"/>
</dbReference>
<dbReference type="GO" id="GO:0030288">
    <property type="term" value="C:outer membrane-bounded periplasmic space"/>
    <property type="evidence" value="ECO:0007669"/>
    <property type="project" value="InterPro"/>
</dbReference>
<reference evidence="12 13" key="1">
    <citation type="submission" date="2015-11" db="EMBL/GenBank/DDBJ databases">
        <title>Expanding the genomic diversity of Burkholderia species for the development of highly accurate diagnostics.</title>
        <authorList>
            <person name="Sahl J."/>
            <person name="Keim P."/>
            <person name="Wagner D."/>
        </authorList>
    </citation>
    <scope>NUCLEOTIDE SEQUENCE [LARGE SCALE GENOMIC DNA]</scope>
    <source>
        <strain evidence="12 13">MSMB368WGS</strain>
    </source>
</reference>
<dbReference type="InterPro" id="IPR036316">
    <property type="entry name" value="Pili_assmbl_chap_C_dom_sf"/>
</dbReference>
<feature type="signal peptide" evidence="9">
    <location>
        <begin position="1"/>
        <end position="24"/>
    </location>
</feature>
<comment type="similarity">
    <text evidence="2 8">Belongs to the periplasmic pilus chaperone family.</text>
</comment>
<evidence type="ECO:0000256" key="7">
    <source>
        <dbReference type="ARBA" id="ARBA00023319"/>
    </source>
</evidence>
<evidence type="ECO:0000313" key="13">
    <source>
        <dbReference type="Proteomes" id="UP000062912"/>
    </source>
</evidence>
<accession>A0A132E8A3</accession>
<feature type="domain" description="Pili assembly chaperone C-terminal" evidence="11">
    <location>
        <begin position="176"/>
        <end position="237"/>
    </location>
</feature>
<evidence type="ECO:0000313" key="12">
    <source>
        <dbReference type="EMBL" id="KWF19870.1"/>
    </source>
</evidence>
<evidence type="ECO:0000256" key="8">
    <source>
        <dbReference type="RuleBase" id="RU003918"/>
    </source>
</evidence>
<evidence type="ECO:0000256" key="3">
    <source>
        <dbReference type="ARBA" id="ARBA00022558"/>
    </source>
</evidence>
<keyword evidence="7" id="KW-0393">Immunoglobulin domain</keyword>
<evidence type="ECO:0000259" key="10">
    <source>
        <dbReference type="Pfam" id="PF00345"/>
    </source>
</evidence>
<dbReference type="InterPro" id="IPR018046">
    <property type="entry name" value="Pili_assmbl_chaperone_CS"/>
</dbReference>
<dbReference type="PANTHER" id="PTHR30251">
    <property type="entry name" value="PILUS ASSEMBLY CHAPERONE"/>
    <property type="match status" value="1"/>
</dbReference>
<comment type="caution">
    <text evidence="12">The sequence shown here is derived from an EMBL/GenBank/DDBJ whole genome shotgun (WGS) entry which is preliminary data.</text>
</comment>
<dbReference type="Proteomes" id="UP000062912">
    <property type="component" value="Unassembled WGS sequence"/>
</dbReference>
<dbReference type="InterPro" id="IPR001829">
    <property type="entry name" value="Pili_assmbl_chaperone_bac"/>
</dbReference>
<dbReference type="FunFam" id="2.60.40.10:FF:000458">
    <property type="entry name" value="Molecular chaperone FimC"/>
    <property type="match status" value="1"/>
</dbReference>
<protein>
    <submittedName>
        <fullName evidence="12">Pilus assembly protein</fullName>
    </submittedName>
</protein>
<feature type="domain" description="Pili assembly chaperone N-terminal" evidence="10">
    <location>
        <begin position="25"/>
        <end position="147"/>
    </location>
</feature>
<dbReference type="EMBL" id="LPJR01000083">
    <property type="protein sequence ID" value="KWF19870.1"/>
    <property type="molecule type" value="Genomic_DNA"/>
</dbReference>
<evidence type="ECO:0000256" key="6">
    <source>
        <dbReference type="ARBA" id="ARBA00023186"/>
    </source>
</evidence>
<evidence type="ECO:0000256" key="9">
    <source>
        <dbReference type="SAM" id="SignalP"/>
    </source>
</evidence>
<keyword evidence="6 8" id="KW-0143">Chaperone</keyword>
<dbReference type="PROSITE" id="PS00635">
    <property type="entry name" value="PILI_CHAPERONE"/>
    <property type="match status" value="1"/>
</dbReference>
<dbReference type="InterPro" id="IPR050643">
    <property type="entry name" value="Periplasmic_pilus_chap"/>
</dbReference>
<dbReference type="InterPro" id="IPR016148">
    <property type="entry name" value="Pili_assmbl_chaperone_C"/>
</dbReference>
<feature type="chain" id="PRO_5007290493" evidence="9">
    <location>
        <begin position="25"/>
        <end position="246"/>
    </location>
</feature>
<dbReference type="Pfam" id="PF00345">
    <property type="entry name" value="PapD_N"/>
    <property type="match status" value="1"/>
</dbReference>
<evidence type="ECO:0000256" key="4">
    <source>
        <dbReference type="ARBA" id="ARBA00022729"/>
    </source>
</evidence>
<dbReference type="Gene3D" id="2.60.40.10">
    <property type="entry name" value="Immunoglobulins"/>
    <property type="match status" value="2"/>
</dbReference>
<keyword evidence="5" id="KW-0574">Periplasm</keyword>
<dbReference type="Pfam" id="PF02753">
    <property type="entry name" value="PapD_C"/>
    <property type="match status" value="1"/>
</dbReference>
<evidence type="ECO:0000259" key="11">
    <source>
        <dbReference type="Pfam" id="PF02753"/>
    </source>
</evidence>
<comment type="subcellular location">
    <subcellularLocation>
        <location evidence="1 8">Periplasm</location>
    </subcellularLocation>
</comment>
<dbReference type="AlphaFoldDB" id="A0A132E8A3"/>
<evidence type="ECO:0000256" key="2">
    <source>
        <dbReference type="ARBA" id="ARBA00007399"/>
    </source>
</evidence>
<evidence type="ECO:0000256" key="5">
    <source>
        <dbReference type="ARBA" id="ARBA00022764"/>
    </source>
</evidence>
<sequence>MMARFPRRWLVLMAFALGASFAHASVTLSGTRIVFDAREKEVTLQMSNDGKRPALVQTWIDTGDERASPESLDVPFVIAPSIFRIEAGKGQTLRIMHTGEPLPTDKESLFWLNVLDVPPKATVDPDANRLQLAFRTRVKLMYRPSGLPGEALDAPSQLKWRIVARADRQAVLEAINPTPYVVNLSGIALVANGKTFDAGVGFVRPGETASFPVKGSLDTDVAGGKVVYSSMDDWGASHAHQSDVAK</sequence>